<dbReference type="PROSITE" id="PS51108">
    <property type="entry name" value="PTS_EIID"/>
    <property type="match status" value="1"/>
</dbReference>
<evidence type="ECO:0000256" key="9">
    <source>
        <dbReference type="SAM" id="Phobius"/>
    </source>
</evidence>
<dbReference type="InterPro" id="IPR004704">
    <property type="entry name" value="PTS_IID_man"/>
</dbReference>
<keyword evidence="4" id="KW-0762">Sugar transport</keyword>
<evidence type="ECO:0000256" key="6">
    <source>
        <dbReference type="ARBA" id="ARBA00022692"/>
    </source>
</evidence>
<evidence type="ECO:0000256" key="4">
    <source>
        <dbReference type="ARBA" id="ARBA00022597"/>
    </source>
</evidence>
<dbReference type="PANTHER" id="PTHR32502">
    <property type="entry name" value="N-ACETYLGALACTOSAMINE PERMEASE II COMPONENT-RELATED"/>
    <property type="match status" value="1"/>
</dbReference>
<keyword evidence="5" id="KW-0598">Phosphotransferase system</keyword>
<evidence type="ECO:0000256" key="1">
    <source>
        <dbReference type="ARBA" id="ARBA00004651"/>
    </source>
</evidence>
<keyword evidence="11" id="KW-1185">Reference proteome</keyword>
<organism evidence="10 11">
    <name type="scientific">Weissella minor</name>
    <dbReference type="NCBI Taxonomy" id="1620"/>
    <lineage>
        <taxon>Bacteria</taxon>
        <taxon>Bacillati</taxon>
        <taxon>Bacillota</taxon>
        <taxon>Bacilli</taxon>
        <taxon>Lactobacillales</taxon>
        <taxon>Lactobacillaceae</taxon>
        <taxon>Weissella</taxon>
    </lineage>
</organism>
<dbReference type="Proteomes" id="UP000051673">
    <property type="component" value="Unassembled WGS sequence"/>
</dbReference>
<evidence type="ECO:0000256" key="5">
    <source>
        <dbReference type="ARBA" id="ARBA00022683"/>
    </source>
</evidence>
<dbReference type="InterPro" id="IPR004700">
    <property type="entry name" value="PTS_IIC_man"/>
</dbReference>
<evidence type="ECO:0000256" key="7">
    <source>
        <dbReference type="ARBA" id="ARBA00022989"/>
    </source>
</evidence>
<dbReference type="PROSITE" id="PS51106">
    <property type="entry name" value="PTS_EIIC_TYPE_4"/>
    <property type="match status" value="1"/>
</dbReference>
<feature type="transmembrane region" description="Helical" evidence="9">
    <location>
        <begin position="519"/>
        <end position="540"/>
    </location>
</feature>
<dbReference type="OrthoDB" id="9795582at2"/>
<gene>
    <name evidence="10" type="ORF">IV67_GL000358</name>
</gene>
<reference evidence="10 11" key="1">
    <citation type="journal article" date="2015" name="Genome Announc.">
        <title>Expanding the biotechnology potential of lactobacilli through comparative genomics of 213 strains and associated genera.</title>
        <authorList>
            <person name="Sun Z."/>
            <person name="Harris H.M."/>
            <person name="McCann A."/>
            <person name="Guo C."/>
            <person name="Argimon S."/>
            <person name="Zhang W."/>
            <person name="Yang X."/>
            <person name="Jeffery I.B."/>
            <person name="Cooney J.C."/>
            <person name="Kagawa T.F."/>
            <person name="Liu W."/>
            <person name="Song Y."/>
            <person name="Salvetti E."/>
            <person name="Wrobel A."/>
            <person name="Rasinkangas P."/>
            <person name="Parkhill J."/>
            <person name="Rea M.C."/>
            <person name="O'Sullivan O."/>
            <person name="Ritari J."/>
            <person name="Douillard F.P."/>
            <person name="Paul Ross R."/>
            <person name="Yang R."/>
            <person name="Briner A.E."/>
            <person name="Felis G.E."/>
            <person name="de Vos W.M."/>
            <person name="Barrangou R."/>
            <person name="Klaenhammer T.R."/>
            <person name="Caufield P.W."/>
            <person name="Cui Y."/>
            <person name="Zhang H."/>
            <person name="O'Toole P.W."/>
        </authorList>
    </citation>
    <scope>NUCLEOTIDE SEQUENCE [LARGE SCALE GENOMIC DNA]</scope>
    <source>
        <strain evidence="10 11">DSM 20014</strain>
    </source>
</reference>
<evidence type="ECO:0000313" key="11">
    <source>
        <dbReference type="Proteomes" id="UP000051673"/>
    </source>
</evidence>
<dbReference type="RefSeq" id="WP_083486671.1">
    <property type="nucleotide sequence ID" value="NZ_JQCD01000024.1"/>
</dbReference>
<comment type="subcellular location">
    <subcellularLocation>
        <location evidence="1">Cell membrane</location>
        <topology evidence="1">Multi-pass membrane protein</topology>
    </subcellularLocation>
</comment>
<dbReference type="Pfam" id="PF03613">
    <property type="entry name" value="EIID-AGA"/>
    <property type="match status" value="1"/>
</dbReference>
<feature type="transmembrane region" description="Helical" evidence="9">
    <location>
        <begin position="135"/>
        <end position="158"/>
    </location>
</feature>
<feature type="transmembrane region" description="Helical" evidence="9">
    <location>
        <begin position="178"/>
        <end position="198"/>
    </location>
</feature>
<keyword evidence="2" id="KW-0813">Transport</keyword>
<dbReference type="PANTHER" id="PTHR32502:SF5">
    <property type="entry name" value="N-ACETYLGALACTOSAMINE PERMEASE IID COMPONENT-RELATED"/>
    <property type="match status" value="1"/>
</dbReference>
<proteinExistence type="predicted"/>
<accession>A0A0R2JHS1</accession>
<keyword evidence="3" id="KW-1003">Cell membrane</keyword>
<protein>
    <submittedName>
        <fullName evidence="10">PTS system mannose fructose sorbose family IID component</fullName>
    </submittedName>
</protein>
<evidence type="ECO:0000256" key="3">
    <source>
        <dbReference type="ARBA" id="ARBA00022475"/>
    </source>
</evidence>
<dbReference type="STRING" id="1620.IV67_GL000358"/>
<dbReference type="GO" id="GO:0009401">
    <property type="term" value="P:phosphoenolpyruvate-dependent sugar phosphotransferase system"/>
    <property type="evidence" value="ECO:0007669"/>
    <property type="project" value="UniProtKB-KW"/>
</dbReference>
<dbReference type="AlphaFoldDB" id="A0A0R2JHS1"/>
<feature type="transmembrane region" description="Helical" evidence="9">
    <location>
        <begin position="59"/>
        <end position="81"/>
    </location>
</feature>
<keyword evidence="7 9" id="KW-1133">Transmembrane helix</keyword>
<dbReference type="GO" id="GO:0005886">
    <property type="term" value="C:plasma membrane"/>
    <property type="evidence" value="ECO:0007669"/>
    <property type="project" value="UniProtKB-SubCell"/>
</dbReference>
<keyword evidence="6 9" id="KW-0812">Transmembrane</keyword>
<dbReference type="PATRIC" id="fig|1620.3.peg.363"/>
<sequence>MITNILIFLIAMLAGMESVLDAWGFNQPIIAASLIGIVTGHPVEGLMLGGSLQLVTLGWMNVGAAMAPDAALAAVAAGILVTGPTQLPVMQGIALAIPLAVAGQMLTIFVRTLMVSFTHMADAYAAKGQARKIEILHFTGLFIQGLRVAIPAMLILALPAETITQAINAIPSVITNGLQVAGGFIVIVGYAMVVNMMASKTLWPYLFLGFGLSAITSLNLTAMGIIGAAIALIIVQLTKFNTTEVEEQASMVPEDQIDQPLLTKSDQLHTFFRQGFLLGSFNYERMQNMGVAYIMMPTLRRLYKDQPDEFAAGLKRHLEFFNTHPYLAAPIIGVTMAMEEQKAKGAPIDNATISSVKVGMMGPVAGVGDPLYWGTLRPVIGALAASFAAQGSMIGPILFFVAWNIIRLATLWFGQKFGYQQGTNIGMNLSGGLMQKVTQGASIMGMFMMGVLVPRWTTMNFPLVISKIKNDPRNVISMDSVNNVLQSNHLTGDDIVKLSQQLTSGKVFGNFQVTTLNDVFNQLIPGLMPLLSLFIVIWLLRKNVSPITIIFGIFAIGILGYAVGIFGV</sequence>
<feature type="transmembrane region" description="Helical" evidence="9">
    <location>
        <begin position="93"/>
        <end position="114"/>
    </location>
</feature>
<feature type="transmembrane region" description="Helical" evidence="9">
    <location>
        <begin position="379"/>
        <end position="406"/>
    </location>
</feature>
<name>A0A0R2JHS1_9LACO</name>
<dbReference type="Pfam" id="PF03609">
    <property type="entry name" value="EII-Sor"/>
    <property type="match status" value="1"/>
</dbReference>
<evidence type="ECO:0000256" key="8">
    <source>
        <dbReference type="ARBA" id="ARBA00023136"/>
    </source>
</evidence>
<dbReference type="InterPro" id="IPR050303">
    <property type="entry name" value="GatZ_KbaZ_carbometab"/>
</dbReference>
<feature type="transmembrane region" description="Helical" evidence="9">
    <location>
        <begin position="547"/>
        <end position="567"/>
    </location>
</feature>
<keyword evidence="8 9" id="KW-0472">Membrane</keyword>
<comment type="caution">
    <text evidence="10">The sequence shown here is derived from an EMBL/GenBank/DDBJ whole genome shotgun (WGS) entry which is preliminary data.</text>
</comment>
<evidence type="ECO:0000256" key="2">
    <source>
        <dbReference type="ARBA" id="ARBA00022448"/>
    </source>
</evidence>
<dbReference type="EMBL" id="JQCD01000024">
    <property type="protein sequence ID" value="KRN76849.1"/>
    <property type="molecule type" value="Genomic_DNA"/>
</dbReference>
<feature type="transmembrane region" description="Helical" evidence="9">
    <location>
        <begin position="28"/>
        <end position="47"/>
    </location>
</feature>
<dbReference type="NCBIfam" id="NF011647">
    <property type="entry name" value="PRK15065.1"/>
    <property type="match status" value="1"/>
</dbReference>
<feature type="transmembrane region" description="Helical" evidence="9">
    <location>
        <begin position="437"/>
        <end position="457"/>
    </location>
</feature>
<feature type="transmembrane region" description="Helical" evidence="9">
    <location>
        <begin position="205"/>
        <end position="235"/>
    </location>
</feature>
<evidence type="ECO:0000313" key="10">
    <source>
        <dbReference type="EMBL" id="KRN76849.1"/>
    </source>
</evidence>